<evidence type="ECO:0000256" key="2">
    <source>
        <dbReference type="ARBA" id="ARBA00005664"/>
    </source>
</evidence>
<keyword evidence="4" id="KW-0808">Transferase</keyword>
<keyword evidence="7" id="KW-1133">Transmembrane helix</keyword>
<dbReference type="GO" id="GO:0008378">
    <property type="term" value="F:galactosyltransferase activity"/>
    <property type="evidence" value="ECO:0007669"/>
    <property type="project" value="TreeGrafter"/>
</dbReference>
<comment type="caution">
    <text evidence="8">The sequence shown here is derived from an EMBL/GenBank/DDBJ whole genome shotgun (WGS) entry which is preliminary data.</text>
</comment>
<comment type="similarity">
    <text evidence="2">Belongs to the glycosyltransferase 34 family.</text>
</comment>
<protein>
    <submittedName>
        <fullName evidence="8">Uncharacterized protein</fullName>
    </submittedName>
</protein>
<name>A0A9Q0QMC2_9MAGN</name>
<dbReference type="GO" id="GO:0000139">
    <property type="term" value="C:Golgi membrane"/>
    <property type="evidence" value="ECO:0007669"/>
    <property type="project" value="UniProtKB-SubCell"/>
</dbReference>
<evidence type="ECO:0000313" key="8">
    <source>
        <dbReference type="EMBL" id="KAJ4965200.1"/>
    </source>
</evidence>
<dbReference type="Pfam" id="PF05637">
    <property type="entry name" value="Glyco_transf_34"/>
    <property type="match status" value="1"/>
</dbReference>
<dbReference type="EMBL" id="JAMYWD010000007">
    <property type="protein sequence ID" value="KAJ4965200.1"/>
    <property type="molecule type" value="Genomic_DNA"/>
</dbReference>
<dbReference type="InterPro" id="IPR029044">
    <property type="entry name" value="Nucleotide-diphossugar_trans"/>
</dbReference>
<dbReference type="GO" id="GO:0005802">
    <property type="term" value="C:trans-Golgi network"/>
    <property type="evidence" value="ECO:0007669"/>
    <property type="project" value="TreeGrafter"/>
</dbReference>
<reference evidence="8" key="1">
    <citation type="journal article" date="2023" name="Plant J.">
        <title>The genome of the king protea, Protea cynaroides.</title>
        <authorList>
            <person name="Chang J."/>
            <person name="Duong T.A."/>
            <person name="Schoeman C."/>
            <person name="Ma X."/>
            <person name="Roodt D."/>
            <person name="Barker N."/>
            <person name="Li Z."/>
            <person name="Van de Peer Y."/>
            <person name="Mizrachi E."/>
        </authorList>
    </citation>
    <scope>NUCLEOTIDE SEQUENCE</scope>
    <source>
        <tissue evidence="8">Young leaves</tissue>
    </source>
</reference>
<dbReference type="OrthoDB" id="205108at2759"/>
<dbReference type="AlphaFoldDB" id="A0A9Q0QMC2"/>
<organism evidence="8 9">
    <name type="scientific">Protea cynaroides</name>
    <dbReference type="NCBI Taxonomy" id="273540"/>
    <lineage>
        <taxon>Eukaryota</taxon>
        <taxon>Viridiplantae</taxon>
        <taxon>Streptophyta</taxon>
        <taxon>Embryophyta</taxon>
        <taxon>Tracheophyta</taxon>
        <taxon>Spermatophyta</taxon>
        <taxon>Magnoliopsida</taxon>
        <taxon>Proteales</taxon>
        <taxon>Proteaceae</taxon>
        <taxon>Protea</taxon>
    </lineage>
</organism>
<keyword evidence="9" id="KW-1185">Reference proteome</keyword>
<evidence type="ECO:0000256" key="7">
    <source>
        <dbReference type="SAM" id="Phobius"/>
    </source>
</evidence>
<dbReference type="Proteomes" id="UP001141806">
    <property type="component" value="Unassembled WGS sequence"/>
</dbReference>
<feature type="transmembrane region" description="Helical" evidence="7">
    <location>
        <begin position="139"/>
        <end position="160"/>
    </location>
</feature>
<gene>
    <name evidence="8" type="ORF">NE237_017049</name>
</gene>
<dbReference type="PANTHER" id="PTHR31311">
    <property type="entry name" value="XYLOGLUCAN 6-XYLOSYLTRANSFERASE 5-RELATED-RELATED"/>
    <property type="match status" value="1"/>
</dbReference>
<dbReference type="Gene3D" id="3.90.550.10">
    <property type="entry name" value="Spore Coat Polysaccharide Biosynthesis Protein SpsA, Chain A"/>
    <property type="match status" value="1"/>
</dbReference>
<evidence type="ECO:0000256" key="4">
    <source>
        <dbReference type="ARBA" id="ARBA00022679"/>
    </source>
</evidence>
<comment type="subcellular location">
    <subcellularLocation>
        <location evidence="1">Golgi apparatus membrane</location>
        <topology evidence="1">Single-pass type II membrane protein</topology>
    </subcellularLocation>
</comment>
<dbReference type="PANTHER" id="PTHR31311:SF3">
    <property type="entry name" value="GLYCOSYLTRANSFERASE 7-RELATED"/>
    <property type="match status" value="1"/>
</dbReference>
<proteinExistence type="inferred from homology"/>
<evidence type="ECO:0000313" key="9">
    <source>
        <dbReference type="Proteomes" id="UP001141806"/>
    </source>
</evidence>
<evidence type="ECO:0000256" key="5">
    <source>
        <dbReference type="ARBA" id="ARBA00022968"/>
    </source>
</evidence>
<evidence type="ECO:0000256" key="3">
    <source>
        <dbReference type="ARBA" id="ARBA00022676"/>
    </source>
</evidence>
<dbReference type="InterPro" id="IPR008630">
    <property type="entry name" value="Glyco_trans_34"/>
</dbReference>
<keyword evidence="7" id="KW-0812">Transmembrane</keyword>
<keyword evidence="3" id="KW-0328">Glycosyltransferase</keyword>
<evidence type="ECO:0000256" key="1">
    <source>
        <dbReference type="ARBA" id="ARBA00004323"/>
    </source>
</evidence>
<dbReference type="GO" id="GO:0005768">
    <property type="term" value="C:endosome"/>
    <property type="evidence" value="ECO:0007669"/>
    <property type="project" value="TreeGrafter"/>
</dbReference>
<accession>A0A9Q0QMC2</accession>
<keyword evidence="7" id="KW-0472">Membrane</keyword>
<sequence length="185" mass="21184">MAKAPPTVRHQSGESDPACNWVAAVAIFKPADDHLLLRFFRNKVDYCRIHGHDIFYNNALLHPKMRSFWARIPVVRAAMLAHPQAEWIWRMDSNRITKESKKRDRRNTNGLRGSISSFDKISLPSLFLDGLRNGVTCIALFWLDGCSDGFVLFVCFIWVIKLSGSEKNSEQRAEQCDKIFTGLED</sequence>
<keyword evidence="6" id="KW-0333">Golgi apparatus</keyword>
<keyword evidence="5" id="KW-0735">Signal-anchor</keyword>
<evidence type="ECO:0000256" key="6">
    <source>
        <dbReference type="ARBA" id="ARBA00023034"/>
    </source>
</evidence>